<dbReference type="Proteomes" id="UP001174936">
    <property type="component" value="Unassembled WGS sequence"/>
</dbReference>
<feature type="compositionally biased region" description="Pro residues" evidence="1">
    <location>
        <begin position="164"/>
        <end position="177"/>
    </location>
</feature>
<sequence>MVQFHTGWLGLAVGLLAAQAMAKDLQLMLWDTPECKRLSKDSRSQLLSIPRNNDTDPNASISCTYQQNYNFNGWPKDPHNQQTVAYVNTRALSEGCQLIFYNRGPTPDMKPEQVFQTTCWQPYRKVSKLSSCARVTFDPAFFSLAVCCGEACYVPKKSSETTPPVFPEPPPVPPPPFRRSELLSLPQAANVARNDDAGVISVRQVQPRSKSSSESQRMPVRVKTKSRDLIRRRRNNNNVKRQIDAVDLSQCQFSRTGDFQTTYLDEVMVGTPLTCGAGTGAEACEWEISYSADVQMTASQGVSVSASLQIGLEGFFSVSTTFGWEGSSAIAQGQSVSSSFTMTLAPGRTGYPAFKQLFRCFSGNWSGCDIPELTRLSNEHYCLPVMTPLVNNGGNVVGRADGSWVTVDTS</sequence>
<reference evidence="3" key="1">
    <citation type="submission" date="2023-06" db="EMBL/GenBank/DDBJ databases">
        <title>Genome-scale phylogeny and comparative genomics of the fungal order Sordariales.</title>
        <authorList>
            <consortium name="Lawrence Berkeley National Laboratory"/>
            <person name="Hensen N."/>
            <person name="Bonometti L."/>
            <person name="Westerberg I."/>
            <person name="Brannstrom I.O."/>
            <person name="Guillou S."/>
            <person name="Cros-Aarteil S."/>
            <person name="Calhoun S."/>
            <person name="Haridas S."/>
            <person name="Kuo A."/>
            <person name="Mondo S."/>
            <person name="Pangilinan J."/>
            <person name="Riley R."/>
            <person name="Labutti K."/>
            <person name="Andreopoulos B."/>
            <person name="Lipzen A."/>
            <person name="Chen C."/>
            <person name="Yanf M."/>
            <person name="Daum C."/>
            <person name="Ng V."/>
            <person name="Clum A."/>
            <person name="Steindorff A."/>
            <person name="Ohm R."/>
            <person name="Martin F."/>
            <person name="Silar P."/>
            <person name="Natvig D."/>
            <person name="Lalanne C."/>
            <person name="Gautier V."/>
            <person name="Ament-Velasquez S.L."/>
            <person name="Kruys A."/>
            <person name="Hutchinson M.I."/>
            <person name="Powell A.J."/>
            <person name="Barry K."/>
            <person name="Miller A.N."/>
            <person name="Grigoriev I.V."/>
            <person name="Debuchy R."/>
            <person name="Gladieux P."/>
            <person name="Thoren M.H."/>
            <person name="Johannesson H."/>
        </authorList>
    </citation>
    <scope>NUCLEOTIDE SEQUENCE</scope>
    <source>
        <strain evidence="3">SMH2532-1</strain>
    </source>
</reference>
<gene>
    <name evidence="3" type="ORF">B0T16DRAFT_407931</name>
</gene>
<dbReference type="AlphaFoldDB" id="A0AA39YAA0"/>
<organism evidence="3 4">
    <name type="scientific">Cercophora newfieldiana</name>
    <dbReference type="NCBI Taxonomy" id="92897"/>
    <lineage>
        <taxon>Eukaryota</taxon>
        <taxon>Fungi</taxon>
        <taxon>Dikarya</taxon>
        <taxon>Ascomycota</taxon>
        <taxon>Pezizomycotina</taxon>
        <taxon>Sordariomycetes</taxon>
        <taxon>Sordariomycetidae</taxon>
        <taxon>Sordariales</taxon>
        <taxon>Lasiosphaeriaceae</taxon>
        <taxon>Cercophora</taxon>
    </lineage>
</organism>
<evidence type="ECO:0000313" key="3">
    <source>
        <dbReference type="EMBL" id="KAK0648250.1"/>
    </source>
</evidence>
<feature type="region of interest" description="Disordered" evidence="1">
    <location>
        <begin position="159"/>
        <end position="179"/>
    </location>
</feature>
<keyword evidence="4" id="KW-1185">Reference proteome</keyword>
<feature type="signal peptide" evidence="2">
    <location>
        <begin position="1"/>
        <end position="22"/>
    </location>
</feature>
<keyword evidence="2" id="KW-0732">Signal</keyword>
<proteinExistence type="predicted"/>
<name>A0AA39YAA0_9PEZI</name>
<feature type="region of interest" description="Disordered" evidence="1">
    <location>
        <begin position="196"/>
        <end position="225"/>
    </location>
</feature>
<feature type="chain" id="PRO_5041355529" evidence="2">
    <location>
        <begin position="23"/>
        <end position="410"/>
    </location>
</feature>
<accession>A0AA39YAA0</accession>
<protein>
    <submittedName>
        <fullName evidence="3">Uncharacterized protein</fullName>
    </submittedName>
</protein>
<evidence type="ECO:0000313" key="4">
    <source>
        <dbReference type="Proteomes" id="UP001174936"/>
    </source>
</evidence>
<comment type="caution">
    <text evidence="3">The sequence shown here is derived from an EMBL/GenBank/DDBJ whole genome shotgun (WGS) entry which is preliminary data.</text>
</comment>
<evidence type="ECO:0000256" key="2">
    <source>
        <dbReference type="SAM" id="SignalP"/>
    </source>
</evidence>
<feature type="compositionally biased region" description="Polar residues" evidence="1">
    <location>
        <begin position="203"/>
        <end position="216"/>
    </location>
</feature>
<evidence type="ECO:0000256" key="1">
    <source>
        <dbReference type="SAM" id="MobiDB-lite"/>
    </source>
</evidence>
<dbReference type="EMBL" id="JAULSV010000003">
    <property type="protein sequence ID" value="KAK0648250.1"/>
    <property type="molecule type" value="Genomic_DNA"/>
</dbReference>